<dbReference type="Pfam" id="PF13795">
    <property type="entry name" value="HupE_UreJ_2"/>
    <property type="match status" value="1"/>
</dbReference>
<dbReference type="OrthoDB" id="9808870at2"/>
<feature type="transmembrane region" description="Helical" evidence="1">
    <location>
        <begin position="359"/>
        <end position="385"/>
    </location>
</feature>
<dbReference type="EMBL" id="LSTO01000001">
    <property type="protein sequence ID" value="OWW20588.1"/>
    <property type="molecule type" value="Genomic_DNA"/>
</dbReference>
<evidence type="ECO:0000313" key="2">
    <source>
        <dbReference type="EMBL" id="OWW20588.1"/>
    </source>
</evidence>
<name>A0A254TLJ7_9BURK</name>
<dbReference type="Proteomes" id="UP000197535">
    <property type="component" value="Unassembled WGS sequence"/>
</dbReference>
<keyword evidence="1" id="KW-0812">Transmembrane</keyword>
<dbReference type="InterPro" id="IPR032809">
    <property type="entry name" value="Put_HupE_UreJ"/>
</dbReference>
<dbReference type="PROSITE" id="PS51257">
    <property type="entry name" value="PROKAR_LIPOPROTEIN"/>
    <property type="match status" value="1"/>
</dbReference>
<keyword evidence="1" id="KW-1133">Transmembrane helix</keyword>
<protein>
    <recommendedName>
        <fullName evidence="4">HupE/UreJ family protein</fullName>
    </recommendedName>
</protein>
<feature type="transmembrane region" description="Helical" evidence="1">
    <location>
        <begin position="275"/>
        <end position="293"/>
    </location>
</feature>
<feature type="transmembrane region" description="Helical" evidence="1">
    <location>
        <begin position="397"/>
        <end position="416"/>
    </location>
</feature>
<evidence type="ECO:0000313" key="3">
    <source>
        <dbReference type="Proteomes" id="UP000197535"/>
    </source>
</evidence>
<evidence type="ECO:0000256" key="1">
    <source>
        <dbReference type="SAM" id="Phobius"/>
    </source>
</evidence>
<proteinExistence type="predicted"/>
<sequence length="429" mass="46394">MQYVKLRAGLVLSLSILALILACVPRAGHAHADGRVNIRAMHLEYQARGLTAYYRLSFPLVVGAVEDSRADALDMPRQYPYTLSKVESGHTFYYADANELAGGLDVASALIAWGHRLTAAGREIMPEVLGAAVHARGNVPPFSSLEQARRAIAQPLSPDAFHDIEIDDMLFDVALFYPAVRSTDEIALQSTLSPGRLNNAPVKNVIVSHAGDRSATYSSIGLLDSPMVINPSAWTAASQFIKEGARHILEGADHLLFVACLAWQAVTLRSLMLRITAFSAGHALSMFAAYLGLVPGADWFSGAIELAIALSVFAAAVVLLADRMSWFHSSLIAAVFGVVHGMGFAFGMRELTVHMGPNIITSFLSFSLGGEVVQVVFGAVVWIVSRRYLSHEPGRRKLIHIAVPAGMALVAGSWVLERSLSFWRLVESF</sequence>
<keyword evidence="1" id="KW-0472">Membrane</keyword>
<evidence type="ECO:0008006" key="4">
    <source>
        <dbReference type="Google" id="ProtNLM"/>
    </source>
</evidence>
<feature type="transmembrane region" description="Helical" evidence="1">
    <location>
        <begin position="327"/>
        <end position="347"/>
    </location>
</feature>
<gene>
    <name evidence="2" type="ORF">AYR66_14920</name>
</gene>
<comment type="caution">
    <text evidence="2">The sequence shown here is derived from an EMBL/GenBank/DDBJ whole genome shotgun (WGS) entry which is preliminary data.</text>
</comment>
<accession>A0A254TLJ7</accession>
<keyword evidence="3" id="KW-1185">Reference proteome</keyword>
<dbReference type="AlphaFoldDB" id="A0A254TLJ7"/>
<reference evidence="2 3" key="1">
    <citation type="submission" date="2016-02" db="EMBL/GenBank/DDBJ databases">
        <authorList>
            <person name="Wen L."/>
            <person name="He K."/>
            <person name="Yang H."/>
        </authorList>
    </citation>
    <scope>NUCLEOTIDE SEQUENCE [LARGE SCALE GENOMIC DNA]</scope>
    <source>
        <strain evidence="2 3">TSA40</strain>
    </source>
</reference>
<feature type="transmembrane region" description="Helical" evidence="1">
    <location>
        <begin position="299"/>
        <end position="320"/>
    </location>
</feature>
<organism evidence="2 3">
    <name type="scientific">Noviherbaspirillum denitrificans</name>
    <dbReference type="NCBI Taxonomy" id="1968433"/>
    <lineage>
        <taxon>Bacteria</taxon>
        <taxon>Pseudomonadati</taxon>
        <taxon>Pseudomonadota</taxon>
        <taxon>Betaproteobacteria</taxon>
        <taxon>Burkholderiales</taxon>
        <taxon>Oxalobacteraceae</taxon>
        <taxon>Noviherbaspirillum</taxon>
    </lineage>
</organism>
<dbReference type="RefSeq" id="WP_088707459.1">
    <property type="nucleotide sequence ID" value="NZ_LSTO01000001.1"/>
</dbReference>